<dbReference type="NCBIfam" id="TIGR01931">
    <property type="entry name" value="cysJ"/>
    <property type="match status" value="1"/>
</dbReference>
<evidence type="ECO:0000256" key="8">
    <source>
        <dbReference type="ARBA" id="ARBA00022982"/>
    </source>
</evidence>
<evidence type="ECO:0000313" key="16">
    <source>
        <dbReference type="EMBL" id="NLS13461.1"/>
    </source>
</evidence>
<dbReference type="PANTHER" id="PTHR19384:SF128">
    <property type="entry name" value="NADPH OXIDOREDUCTASE A"/>
    <property type="match status" value="1"/>
</dbReference>
<dbReference type="GO" id="GO:0050660">
    <property type="term" value="F:flavin adenine dinucleotide binding"/>
    <property type="evidence" value="ECO:0007669"/>
    <property type="project" value="InterPro"/>
</dbReference>
<dbReference type="InterPro" id="IPR023173">
    <property type="entry name" value="NADPH_Cyt_P450_Rdtase_alpha"/>
</dbReference>
<dbReference type="Pfam" id="PF00667">
    <property type="entry name" value="FAD_binding_1"/>
    <property type="match status" value="1"/>
</dbReference>
<feature type="binding site" evidence="12">
    <location>
        <begin position="439"/>
        <end position="441"/>
    </location>
    <ligand>
        <name>FAD</name>
        <dbReference type="ChEBI" id="CHEBI:57692"/>
    </ligand>
</feature>
<evidence type="ECO:0000256" key="12">
    <source>
        <dbReference type="PIRSR" id="PIRSR000207-1"/>
    </source>
</evidence>
<dbReference type="EC" id="1.8.1.2" evidence="1"/>
<dbReference type="CDD" id="cd06199">
    <property type="entry name" value="SiR"/>
    <property type="match status" value="1"/>
</dbReference>
<feature type="binding site" evidence="12">
    <location>
        <position position="391"/>
    </location>
    <ligand>
        <name>FAD</name>
        <dbReference type="ChEBI" id="CHEBI:57692"/>
    </ligand>
</feature>
<keyword evidence="9 16" id="KW-0560">Oxidoreductase</keyword>
<keyword evidence="6 12" id="KW-0274">FAD</keyword>
<feature type="region of interest" description="Disordered" evidence="13">
    <location>
        <begin position="1"/>
        <end position="41"/>
    </location>
</feature>
<dbReference type="Pfam" id="PF00175">
    <property type="entry name" value="NAD_binding_1"/>
    <property type="match status" value="1"/>
</dbReference>
<gene>
    <name evidence="16" type="ORF">HGP28_11215</name>
</gene>
<dbReference type="Gene3D" id="3.40.50.80">
    <property type="entry name" value="Nucleotide-binding domain of ferredoxin-NADP reductase (FNR) module"/>
    <property type="match status" value="1"/>
</dbReference>
<reference evidence="16 17" key="1">
    <citation type="submission" date="2020-04" db="EMBL/GenBank/DDBJ databases">
        <title>Vibrio sp. SM6, a novel species isolated from seawater.</title>
        <authorList>
            <person name="Wang X."/>
        </authorList>
    </citation>
    <scope>NUCLEOTIDE SEQUENCE [LARGE SCALE GENOMIC DNA]</scope>
    <source>
        <strain evidence="16 17">SM6</strain>
    </source>
</reference>
<evidence type="ECO:0000256" key="2">
    <source>
        <dbReference type="ARBA" id="ARBA00022448"/>
    </source>
</evidence>
<comment type="caution">
    <text evidence="16">The sequence shown here is derived from an EMBL/GenBank/DDBJ whole genome shotgun (WGS) entry which is preliminary data.</text>
</comment>
<evidence type="ECO:0000256" key="4">
    <source>
        <dbReference type="ARBA" id="ARBA00022630"/>
    </source>
</evidence>
<dbReference type="Pfam" id="PF00258">
    <property type="entry name" value="Flavodoxin_1"/>
    <property type="match status" value="1"/>
</dbReference>
<dbReference type="Proteomes" id="UP000535589">
    <property type="component" value="Unassembled WGS sequence"/>
</dbReference>
<dbReference type="InterPro" id="IPR001709">
    <property type="entry name" value="Flavoprot_Pyr_Nucl_cyt_Rdtase"/>
</dbReference>
<name>A0A7X8TRF7_9VIBR</name>
<evidence type="ECO:0000259" key="15">
    <source>
        <dbReference type="PROSITE" id="PS51384"/>
    </source>
</evidence>
<dbReference type="GO" id="GO:0010181">
    <property type="term" value="F:FMN binding"/>
    <property type="evidence" value="ECO:0007669"/>
    <property type="project" value="InterPro"/>
</dbReference>
<organism evidence="16 17">
    <name type="scientific">Vibrio agarilyticus</name>
    <dbReference type="NCBI Taxonomy" id="2726741"/>
    <lineage>
        <taxon>Bacteria</taxon>
        <taxon>Pseudomonadati</taxon>
        <taxon>Pseudomonadota</taxon>
        <taxon>Gammaproteobacteria</taxon>
        <taxon>Vibrionales</taxon>
        <taxon>Vibrionaceae</taxon>
        <taxon>Vibrio</taxon>
    </lineage>
</organism>
<dbReference type="PRINTS" id="PR00371">
    <property type="entry name" value="FPNCR"/>
</dbReference>
<feature type="binding site" evidence="12">
    <location>
        <begin position="104"/>
        <end position="109"/>
    </location>
    <ligand>
        <name>FMN</name>
        <dbReference type="ChEBI" id="CHEBI:58210"/>
    </ligand>
</feature>
<keyword evidence="5 12" id="KW-0288">FMN</keyword>
<dbReference type="AlphaFoldDB" id="A0A7X8TRF7"/>
<feature type="binding site" evidence="12">
    <location>
        <begin position="454"/>
        <end position="457"/>
    </location>
    <ligand>
        <name>FAD</name>
        <dbReference type="ChEBI" id="CHEBI:57692"/>
    </ligand>
</feature>
<keyword evidence="4" id="KW-0285">Flavoprotein</keyword>
<feature type="binding site" evidence="12">
    <location>
        <begin position="187"/>
        <end position="196"/>
    </location>
    <ligand>
        <name>FMN</name>
        <dbReference type="ChEBI" id="CHEBI:58210"/>
    </ligand>
</feature>
<feature type="binding site" evidence="12">
    <location>
        <begin position="554"/>
        <end position="555"/>
    </location>
    <ligand>
        <name>NADP(+)</name>
        <dbReference type="ChEBI" id="CHEBI:58349"/>
    </ligand>
</feature>
<dbReference type="InterPro" id="IPR017927">
    <property type="entry name" value="FAD-bd_FR_type"/>
</dbReference>
<dbReference type="GO" id="GO:0005829">
    <property type="term" value="C:cytosol"/>
    <property type="evidence" value="ECO:0007669"/>
    <property type="project" value="TreeGrafter"/>
</dbReference>
<evidence type="ECO:0000256" key="1">
    <source>
        <dbReference type="ARBA" id="ARBA00012604"/>
    </source>
</evidence>
<proteinExistence type="predicted"/>
<evidence type="ECO:0000256" key="10">
    <source>
        <dbReference type="ARBA" id="ARBA00023192"/>
    </source>
</evidence>
<dbReference type="InterPro" id="IPR017938">
    <property type="entry name" value="Riboflavin_synthase-like_b-brl"/>
</dbReference>
<dbReference type="SUPFAM" id="SSF52343">
    <property type="entry name" value="Ferredoxin reductase-like, C-terminal NADP-linked domain"/>
    <property type="match status" value="1"/>
</dbReference>
<dbReference type="InterPro" id="IPR039261">
    <property type="entry name" value="FNR_nucleotide-bd"/>
</dbReference>
<dbReference type="FunFam" id="3.40.50.80:FF:000001">
    <property type="entry name" value="NADPH--cytochrome P450 reductase 1"/>
    <property type="match status" value="1"/>
</dbReference>
<evidence type="ECO:0000256" key="7">
    <source>
        <dbReference type="ARBA" id="ARBA00022857"/>
    </source>
</evidence>
<dbReference type="PANTHER" id="PTHR19384">
    <property type="entry name" value="NITRIC OXIDE SYNTHASE-RELATED"/>
    <property type="match status" value="1"/>
</dbReference>
<feature type="binding site" evidence="12">
    <location>
        <position position="445"/>
    </location>
    <ligand>
        <name>FAD</name>
        <dbReference type="ChEBI" id="CHEBI:57692"/>
    </ligand>
</feature>
<sequence length="634" mass="69538">MNRDVVTMSLNKPVSSSSQVPPNGEPRSSQNPPAGLSSPLNDQQFSLLQQSVSHLSSQQLAWVSGYFWGLASGGEQSVTADAPASAVAAVPALPKGKLTIIFASQTGNAKGVAEGLAEQAKHKGIEVALFDASDYKGKNLAKETHVIIVASTNGEGEAPDNAIALHEFLQSKKAPDLSQLQFGVIGLGDSSYEFFCQTGKDFDDFLSKLGATRFIERVDCDVDYDAPAAQWCEQALTKVAELLTGPSDNQVVQLPLTQATETSVAFTKHNPFSATLLSSQKITGRDSTKTVQHIEIDLEGSGIQYQPGDALGVWYENDPELVKALLVKVGLSGVESIDVDGNSLSLQHALQNHFEITTANPQLVSKFAELSQSKKLLKLGEDKSKLREYAAATQVIDVFAEKKTKLSAEQLVGLLRRLTPRLYSIASSQAEVDEEVHLTVGLVEYSKGDEVRLGGASGFLIQRLQEEAPVKVFVEHNNNFKLPDDDALPLIMIGPGTGIAPFRSFLQERDNRGASGKNWLIFGDRTFTQDFLYQVEWQQYLKTGLLTRMDVAFSRDSAQKVYVQQRLLEQGAQLWQWLEQGAHLYVCGDATHMAKDVHETLIEVAQSHGKLSRTEAEHYINELRKAKRYQRDVY</sequence>
<dbReference type="InterPro" id="IPR001433">
    <property type="entry name" value="OxRdtase_FAD/NAD-bd"/>
</dbReference>
<feature type="binding site" evidence="12">
    <location>
        <position position="357"/>
    </location>
    <ligand>
        <name>FAD</name>
        <dbReference type="ChEBI" id="CHEBI:57692"/>
    </ligand>
</feature>
<keyword evidence="17" id="KW-1185">Reference proteome</keyword>
<comment type="cofactor">
    <cofactor evidence="12">
        <name>FMN</name>
        <dbReference type="ChEBI" id="CHEBI:58210"/>
    </cofactor>
    <text evidence="12">Binds 1 FMN per subunit.</text>
</comment>
<feature type="binding site" evidence="12">
    <location>
        <position position="596"/>
    </location>
    <ligand>
        <name>NADP(+)</name>
        <dbReference type="ChEBI" id="CHEBI:58349"/>
    </ligand>
</feature>
<dbReference type="SUPFAM" id="SSF52218">
    <property type="entry name" value="Flavoproteins"/>
    <property type="match status" value="1"/>
</dbReference>
<feature type="domain" description="Flavodoxin-like" evidence="14">
    <location>
        <begin position="98"/>
        <end position="236"/>
    </location>
</feature>
<feature type="domain" description="FAD-binding FR-type" evidence="15">
    <location>
        <begin position="269"/>
        <end position="483"/>
    </location>
</feature>
<dbReference type="PIRSF" id="PIRSF000207">
    <property type="entry name" value="SiR-FP_CysJ"/>
    <property type="match status" value="1"/>
</dbReference>
<accession>A0A7X8TRF7</accession>
<comment type="catalytic activity">
    <reaction evidence="11">
        <text>hydrogen sulfide + 3 NADP(+) + 3 H2O = sulfite + 3 NADPH + 4 H(+)</text>
        <dbReference type="Rhea" id="RHEA:13801"/>
        <dbReference type="ChEBI" id="CHEBI:15377"/>
        <dbReference type="ChEBI" id="CHEBI:15378"/>
        <dbReference type="ChEBI" id="CHEBI:17359"/>
        <dbReference type="ChEBI" id="CHEBI:29919"/>
        <dbReference type="ChEBI" id="CHEBI:57783"/>
        <dbReference type="ChEBI" id="CHEBI:58349"/>
        <dbReference type="EC" id="1.8.1.2"/>
    </reaction>
</comment>
<evidence type="ECO:0000259" key="14">
    <source>
        <dbReference type="PROSITE" id="PS50902"/>
    </source>
</evidence>
<feature type="compositionally biased region" description="Polar residues" evidence="13">
    <location>
        <begin position="8"/>
        <end position="41"/>
    </location>
</feature>
<evidence type="ECO:0000256" key="5">
    <source>
        <dbReference type="ARBA" id="ARBA00022643"/>
    </source>
</evidence>
<feature type="binding site" evidence="12">
    <location>
        <begin position="421"/>
        <end position="424"/>
    </location>
    <ligand>
        <name>FAD</name>
        <dbReference type="ChEBI" id="CHEBI:57692"/>
    </ligand>
</feature>
<dbReference type="InterPro" id="IPR001094">
    <property type="entry name" value="Flavdoxin-like"/>
</dbReference>
<dbReference type="GO" id="GO:0004783">
    <property type="term" value="F:sulfite reductase (NADPH) activity"/>
    <property type="evidence" value="ECO:0007669"/>
    <property type="project" value="UniProtKB-EC"/>
</dbReference>
<dbReference type="PROSITE" id="PS50902">
    <property type="entry name" value="FLAVODOXIN_LIKE"/>
    <property type="match status" value="1"/>
</dbReference>
<dbReference type="InterPro" id="IPR029039">
    <property type="entry name" value="Flavoprotein-like_sf"/>
</dbReference>
<keyword evidence="7 12" id="KW-0521">NADP</keyword>
<dbReference type="Gene3D" id="2.40.30.10">
    <property type="entry name" value="Translation factors"/>
    <property type="match status" value="1"/>
</dbReference>
<keyword evidence="3" id="KW-0028">Amino-acid biosynthesis</keyword>
<feature type="binding site" evidence="12">
    <location>
        <begin position="560"/>
        <end position="564"/>
    </location>
    <ligand>
        <name>NADP(+)</name>
        <dbReference type="ChEBI" id="CHEBI:58349"/>
    </ligand>
</feature>
<feature type="binding site" evidence="12">
    <location>
        <begin position="151"/>
        <end position="154"/>
    </location>
    <ligand>
        <name>FMN</name>
        <dbReference type="ChEBI" id="CHEBI:58210"/>
    </ligand>
</feature>
<dbReference type="GO" id="GO:0019344">
    <property type="term" value="P:cysteine biosynthetic process"/>
    <property type="evidence" value="ECO:0007669"/>
    <property type="project" value="UniProtKB-KW"/>
</dbReference>
<dbReference type="PRINTS" id="PR00369">
    <property type="entry name" value="FLAVODOXIN"/>
</dbReference>
<evidence type="ECO:0000313" key="17">
    <source>
        <dbReference type="Proteomes" id="UP000535589"/>
    </source>
</evidence>
<keyword evidence="8" id="KW-0249">Electron transport</keyword>
<evidence type="ECO:0000256" key="9">
    <source>
        <dbReference type="ARBA" id="ARBA00023002"/>
    </source>
</evidence>
<protein>
    <recommendedName>
        <fullName evidence="1">assimilatory sulfite reductase (NADPH)</fullName>
        <ecNumber evidence="1">1.8.1.2</ecNumber>
    </recommendedName>
</protein>
<dbReference type="InterPro" id="IPR003097">
    <property type="entry name" value="CysJ-like_FAD-binding"/>
</dbReference>
<dbReference type="InterPro" id="IPR008254">
    <property type="entry name" value="Flavodoxin/NO_synth"/>
</dbReference>
<dbReference type="RefSeq" id="WP_168836561.1">
    <property type="nucleotide sequence ID" value="NZ_JABAIK010000010.1"/>
</dbReference>
<evidence type="ECO:0000256" key="6">
    <source>
        <dbReference type="ARBA" id="ARBA00022827"/>
    </source>
</evidence>
<comment type="cofactor">
    <cofactor evidence="12">
        <name>FAD</name>
        <dbReference type="ChEBI" id="CHEBI:57692"/>
    </cofactor>
    <text evidence="12">Binds 1 FAD per subunit.</text>
</comment>
<evidence type="ECO:0000256" key="13">
    <source>
        <dbReference type="SAM" id="MobiDB-lite"/>
    </source>
</evidence>
<evidence type="ECO:0000256" key="11">
    <source>
        <dbReference type="ARBA" id="ARBA00052219"/>
    </source>
</evidence>
<feature type="binding site" evidence="12">
    <location>
        <position position="634"/>
    </location>
    <ligand>
        <name>FAD</name>
        <dbReference type="ChEBI" id="CHEBI:57692"/>
    </ligand>
</feature>
<dbReference type="Gene3D" id="3.40.50.360">
    <property type="match status" value="1"/>
</dbReference>
<dbReference type="InterPro" id="IPR010199">
    <property type="entry name" value="CysJ"/>
</dbReference>
<evidence type="ECO:0000256" key="3">
    <source>
        <dbReference type="ARBA" id="ARBA00022605"/>
    </source>
</evidence>
<keyword evidence="10" id="KW-0198">Cysteine biosynthesis</keyword>
<dbReference type="PROSITE" id="PS51384">
    <property type="entry name" value="FAD_FR"/>
    <property type="match status" value="1"/>
</dbReference>
<keyword evidence="2" id="KW-0813">Transport</keyword>
<dbReference type="EMBL" id="JABAIK010000010">
    <property type="protein sequence ID" value="NLS13461.1"/>
    <property type="molecule type" value="Genomic_DNA"/>
</dbReference>
<dbReference type="Gene3D" id="1.20.990.10">
    <property type="entry name" value="NADPH-cytochrome p450 Reductase, Chain A, domain 3"/>
    <property type="match status" value="1"/>
</dbReference>
<dbReference type="SUPFAM" id="SSF63380">
    <property type="entry name" value="Riboflavin synthase domain-like"/>
    <property type="match status" value="1"/>
</dbReference>